<proteinExistence type="predicted"/>
<dbReference type="EMBL" id="BAABGR010000044">
    <property type="protein sequence ID" value="GAA4521213.1"/>
    <property type="molecule type" value="Genomic_DNA"/>
</dbReference>
<keyword evidence="1" id="KW-0472">Membrane</keyword>
<accession>A0ABP8R952</accession>
<keyword evidence="3" id="KW-1185">Reference proteome</keyword>
<dbReference type="RefSeq" id="WP_345069216.1">
    <property type="nucleotide sequence ID" value="NZ_BAABGR010000044.1"/>
</dbReference>
<feature type="transmembrane region" description="Helical" evidence="1">
    <location>
        <begin position="32"/>
        <end position="52"/>
    </location>
</feature>
<gene>
    <name evidence="2" type="ORF">GCM10023173_26390</name>
</gene>
<feature type="transmembrane region" description="Helical" evidence="1">
    <location>
        <begin position="7"/>
        <end position="26"/>
    </location>
</feature>
<name>A0ABP8R952_9SPHI</name>
<dbReference type="Proteomes" id="UP001500394">
    <property type="component" value="Unassembled WGS sequence"/>
</dbReference>
<keyword evidence="1" id="KW-1133">Transmembrane helix</keyword>
<organism evidence="2 3">
    <name type="scientific">Sphingobacterium thermophilum</name>
    <dbReference type="NCBI Taxonomy" id="768534"/>
    <lineage>
        <taxon>Bacteria</taxon>
        <taxon>Pseudomonadati</taxon>
        <taxon>Bacteroidota</taxon>
        <taxon>Sphingobacteriia</taxon>
        <taxon>Sphingobacteriales</taxon>
        <taxon>Sphingobacteriaceae</taxon>
        <taxon>Sphingobacterium</taxon>
    </lineage>
</organism>
<keyword evidence="1" id="KW-0812">Transmembrane</keyword>
<evidence type="ECO:0000256" key="1">
    <source>
        <dbReference type="SAM" id="Phobius"/>
    </source>
</evidence>
<dbReference type="Pfam" id="PF19885">
    <property type="entry name" value="DUF6358"/>
    <property type="match status" value="1"/>
</dbReference>
<comment type="caution">
    <text evidence="2">The sequence shown here is derived from an EMBL/GenBank/DDBJ whole genome shotgun (WGS) entry which is preliminary data.</text>
</comment>
<sequence>MKKHFILNLLLNLGIIFLVMSGVAAYRSGNMLILGVAIALSVVLIYLKVVLLKHVKAELIRKQQEQQKTHKPKNKKG</sequence>
<dbReference type="InterPro" id="IPR045938">
    <property type="entry name" value="DUF6358"/>
</dbReference>
<protein>
    <recommendedName>
        <fullName evidence="4">Sortase</fullName>
    </recommendedName>
</protein>
<evidence type="ECO:0000313" key="3">
    <source>
        <dbReference type="Proteomes" id="UP001500394"/>
    </source>
</evidence>
<evidence type="ECO:0000313" key="2">
    <source>
        <dbReference type="EMBL" id="GAA4521213.1"/>
    </source>
</evidence>
<reference evidence="3" key="1">
    <citation type="journal article" date="2019" name="Int. J. Syst. Evol. Microbiol.">
        <title>The Global Catalogue of Microorganisms (GCM) 10K type strain sequencing project: providing services to taxonomists for standard genome sequencing and annotation.</title>
        <authorList>
            <consortium name="The Broad Institute Genomics Platform"/>
            <consortium name="The Broad Institute Genome Sequencing Center for Infectious Disease"/>
            <person name="Wu L."/>
            <person name="Ma J."/>
        </authorList>
    </citation>
    <scope>NUCLEOTIDE SEQUENCE [LARGE SCALE GENOMIC DNA]</scope>
    <source>
        <strain evidence="3">JCM 17858</strain>
    </source>
</reference>
<evidence type="ECO:0008006" key="4">
    <source>
        <dbReference type="Google" id="ProtNLM"/>
    </source>
</evidence>